<gene>
    <name evidence="1" type="ORF">MRATA1EN1_LOCUS25956</name>
</gene>
<dbReference type="Proteomes" id="UP001176941">
    <property type="component" value="Chromosome 6"/>
</dbReference>
<evidence type="ECO:0000313" key="1">
    <source>
        <dbReference type="EMBL" id="CAI9176994.1"/>
    </source>
</evidence>
<accession>A0ABN8ZT64</accession>
<name>A0ABN8ZT64_RANTA</name>
<feature type="non-terminal residue" evidence="1">
    <location>
        <position position="1"/>
    </location>
</feature>
<sequence>MFGIKNFSAIINPPKHVLWQLVLQRINWFQQIMKKDLMWLARCLLHLVVTIGLWMEQLEPSGLLSLESTLRYLSPCYY</sequence>
<organism evidence="1 2">
    <name type="scientific">Rangifer tarandus platyrhynchus</name>
    <name type="common">Svalbard reindeer</name>
    <dbReference type="NCBI Taxonomy" id="3082113"/>
    <lineage>
        <taxon>Eukaryota</taxon>
        <taxon>Metazoa</taxon>
        <taxon>Chordata</taxon>
        <taxon>Craniata</taxon>
        <taxon>Vertebrata</taxon>
        <taxon>Euteleostomi</taxon>
        <taxon>Mammalia</taxon>
        <taxon>Eutheria</taxon>
        <taxon>Laurasiatheria</taxon>
        <taxon>Artiodactyla</taxon>
        <taxon>Ruminantia</taxon>
        <taxon>Pecora</taxon>
        <taxon>Cervidae</taxon>
        <taxon>Odocoileinae</taxon>
        <taxon>Rangifer</taxon>
    </lineage>
</organism>
<protein>
    <submittedName>
        <fullName evidence="1">Uncharacterized protein</fullName>
    </submittedName>
</protein>
<proteinExistence type="predicted"/>
<reference evidence="1" key="1">
    <citation type="submission" date="2023-04" db="EMBL/GenBank/DDBJ databases">
        <authorList>
            <consortium name="ELIXIR-Norway"/>
        </authorList>
    </citation>
    <scope>NUCLEOTIDE SEQUENCE [LARGE SCALE GENOMIC DNA]</scope>
</reference>
<feature type="non-terminal residue" evidence="1">
    <location>
        <position position="78"/>
    </location>
</feature>
<dbReference type="EMBL" id="OX459942">
    <property type="protein sequence ID" value="CAI9176994.1"/>
    <property type="molecule type" value="Genomic_DNA"/>
</dbReference>
<evidence type="ECO:0000313" key="2">
    <source>
        <dbReference type="Proteomes" id="UP001176941"/>
    </source>
</evidence>
<keyword evidence="2" id="KW-1185">Reference proteome</keyword>